<dbReference type="EMBL" id="LCYG01000042">
    <property type="protein sequence ID" value="KLK92129.1"/>
    <property type="molecule type" value="Genomic_DNA"/>
</dbReference>
<name>A0A0H1RAN6_9HYPH</name>
<accession>A0A0H1RAN6</accession>
<dbReference type="InterPro" id="IPR004430">
    <property type="entry name" value="3-IsopropMal_deHydase_lsu"/>
</dbReference>
<dbReference type="GO" id="GO:0046872">
    <property type="term" value="F:metal ion binding"/>
    <property type="evidence" value="ECO:0007669"/>
    <property type="project" value="UniProtKB-KW"/>
</dbReference>
<feature type="binding site" evidence="13">
    <location>
        <position position="349"/>
    </location>
    <ligand>
        <name>[4Fe-4S] cluster</name>
        <dbReference type="ChEBI" id="CHEBI:49883"/>
    </ligand>
</feature>
<dbReference type="OrthoDB" id="9802769at2"/>
<evidence type="ECO:0000313" key="16">
    <source>
        <dbReference type="Proteomes" id="UP000035489"/>
    </source>
</evidence>
<comment type="catalytic activity">
    <reaction evidence="1 13">
        <text>(2R,3S)-3-isopropylmalate = (2S)-2-isopropylmalate</text>
        <dbReference type="Rhea" id="RHEA:32287"/>
        <dbReference type="ChEBI" id="CHEBI:1178"/>
        <dbReference type="ChEBI" id="CHEBI:35121"/>
        <dbReference type="EC" id="4.2.1.33"/>
    </reaction>
</comment>
<evidence type="ECO:0000256" key="7">
    <source>
        <dbReference type="ARBA" id="ARBA00022605"/>
    </source>
</evidence>
<feature type="domain" description="Aconitase/3-isopropylmalate dehydratase large subunit alpha/beta/alpha" evidence="14">
    <location>
        <begin position="9"/>
        <end position="459"/>
    </location>
</feature>
<dbReference type="PROSITE" id="PS00450">
    <property type="entry name" value="ACONITASE_1"/>
    <property type="match status" value="1"/>
</dbReference>
<evidence type="ECO:0000256" key="8">
    <source>
        <dbReference type="ARBA" id="ARBA00022723"/>
    </source>
</evidence>
<dbReference type="InterPro" id="IPR050067">
    <property type="entry name" value="IPM_dehydratase_rel_enz"/>
</dbReference>
<feature type="binding site" evidence="13">
    <location>
        <position position="412"/>
    </location>
    <ligand>
        <name>[4Fe-4S] cluster</name>
        <dbReference type="ChEBI" id="CHEBI:49883"/>
    </ligand>
</feature>
<gene>
    <name evidence="13" type="primary">leuC</name>
    <name evidence="15" type="ORF">AA309_17150</name>
</gene>
<evidence type="ECO:0000256" key="1">
    <source>
        <dbReference type="ARBA" id="ARBA00000491"/>
    </source>
</evidence>
<sequence length="468" mass="50934">MAKARTLYDKIWDDHVVDQQDDGTCLLYIDRHLVHEVTSPQAFEGLRTAGRKVRQPQKTLAVVDHNVPTTDRSHGIEDPESATQVATLAQNAEEFGVEYYNELDTRQGIVHVVGPEQGFTLPGMTIVCGDSHTSTHGAFGSLAHGIGTSEVEHVLATQTLIQKKAKNMRVTVDGQLPAGVTAKDIILAIIGEIGTAGGTGHVIEYAGEAIRSLSMEGRMTICNMSIEGGARAGMVAPDEKTYAYLKDRPKAPKGEAWEAAVRYWDSLRTDEGAFFDTEIKLDAANLPPIVTWGTSPEDVISVAGVVPNPDDIQDENKRLSKWRALEYMGLKPGQKITDIELDRVFIGSCTNGRIEDLRAVAKVVEGRRVHERVNAMIVPGSGIVKMQAEAEGLDKIFKAAGFDWREPGCSMCLAMNADRLAPGERCASTSNRNFEGRQGFKGRTHLVSPAMAAAAAIAGRFVDIRNWK</sequence>
<evidence type="ECO:0000259" key="14">
    <source>
        <dbReference type="Pfam" id="PF00330"/>
    </source>
</evidence>
<comment type="similarity">
    <text evidence="13">Belongs to the aconitase/IPM isomerase family. LeuC type 1 subfamily.</text>
</comment>
<dbReference type="Pfam" id="PF00330">
    <property type="entry name" value="Aconitase"/>
    <property type="match status" value="1"/>
</dbReference>
<evidence type="ECO:0000256" key="9">
    <source>
        <dbReference type="ARBA" id="ARBA00023004"/>
    </source>
</evidence>
<dbReference type="InterPro" id="IPR033941">
    <property type="entry name" value="IPMI_cat"/>
</dbReference>
<dbReference type="UniPathway" id="UPA00048">
    <property type="reaction ID" value="UER00071"/>
</dbReference>
<evidence type="ECO:0000256" key="4">
    <source>
        <dbReference type="ARBA" id="ARBA00011271"/>
    </source>
</evidence>
<evidence type="ECO:0000256" key="11">
    <source>
        <dbReference type="ARBA" id="ARBA00023239"/>
    </source>
</evidence>
<comment type="pathway">
    <text evidence="3 13">Amino-acid biosynthesis; L-leucine biosynthesis; L-leucine from 3-methyl-2-oxobutanoate: step 2/4.</text>
</comment>
<comment type="cofactor">
    <cofactor evidence="13">
        <name>[4Fe-4S] cluster</name>
        <dbReference type="ChEBI" id="CHEBI:49883"/>
    </cofactor>
    <text evidence="13">Binds 1 [4Fe-4S] cluster per subunit.</text>
</comment>
<dbReference type="AlphaFoldDB" id="A0A0H1RAN6"/>
<dbReference type="NCBIfam" id="NF004016">
    <property type="entry name" value="PRK05478.1"/>
    <property type="match status" value="1"/>
</dbReference>
<keyword evidence="5 13" id="KW-0432">Leucine biosynthesis</keyword>
<comment type="subunit">
    <text evidence="4 13">Heterodimer of LeuC and LeuD.</text>
</comment>
<keyword evidence="11 13" id="KW-0456">Lyase</keyword>
<keyword evidence="10 13" id="KW-0411">Iron-sulfur</keyword>
<evidence type="ECO:0000256" key="13">
    <source>
        <dbReference type="HAMAP-Rule" id="MF_01026"/>
    </source>
</evidence>
<keyword evidence="16" id="KW-1185">Reference proteome</keyword>
<dbReference type="InterPro" id="IPR001030">
    <property type="entry name" value="Acoase/IPM_deHydtase_lsu_aba"/>
</dbReference>
<dbReference type="PATRIC" id="fig|1225564.3.peg.4535"/>
<evidence type="ECO:0000256" key="12">
    <source>
        <dbReference type="ARBA" id="ARBA00023304"/>
    </source>
</evidence>
<dbReference type="STRING" id="1225564.AA309_17150"/>
<dbReference type="PRINTS" id="PR00415">
    <property type="entry name" value="ACONITASE"/>
</dbReference>
<dbReference type="CDD" id="cd01583">
    <property type="entry name" value="IPMI"/>
    <property type="match status" value="1"/>
</dbReference>
<dbReference type="FunFam" id="3.30.499.10:FF:000007">
    <property type="entry name" value="3-isopropylmalate dehydratase large subunit"/>
    <property type="match status" value="1"/>
</dbReference>
<evidence type="ECO:0000256" key="2">
    <source>
        <dbReference type="ARBA" id="ARBA00002695"/>
    </source>
</evidence>
<dbReference type="GO" id="GO:0016853">
    <property type="term" value="F:isomerase activity"/>
    <property type="evidence" value="ECO:0007669"/>
    <property type="project" value="UniProtKB-KW"/>
</dbReference>
<dbReference type="PANTHER" id="PTHR43822:SF9">
    <property type="entry name" value="3-ISOPROPYLMALATE DEHYDRATASE"/>
    <property type="match status" value="1"/>
</dbReference>
<keyword evidence="9 13" id="KW-0408">Iron</keyword>
<dbReference type="InterPro" id="IPR036008">
    <property type="entry name" value="Aconitase_4Fe-4S_dom"/>
</dbReference>
<keyword evidence="12 13" id="KW-0100">Branched-chain amino acid biosynthesis</keyword>
<dbReference type="Proteomes" id="UP000035489">
    <property type="component" value="Unassembled WGS sequence"/>
</dbReference>
<keyword evidence="8 13" id="KW-0479">Metal-binding</keyword>
<reference evidence="15 16" key="1">
    <citation type="submission" date="2015-05" db="EMBL/GenBank/DDBJ databases">
        <title>Draft genome sequence of Microvirga vignae strain BR3299, a novel nitrogen fixing bacteria isolated from Brazil semi-aired region.</title>
        <authorList>
            <person name="Zilli J.E."/>
            <person name="Passos S.R."/>
            <person name="Leite J."/>
            <person name="Baldani J.I."/>
            <person name="Xavier G.R."/>
            <person name="Rumjaneck N.G."/>
            <person name="Simoes-Araujo J.L."/>
        </authorList>
    </citation>
    <scope>NUCLEOTIDE SEQUENCE [LARGE SCALE GENOMIC DNA]</scope>
    <source>
        <strain evidence="15 16">BR3299</strain>
    </source>
</reference>
<organism evidence="15 16">
    <name type="scientific">Microvirga vignae</name>
    <dbReference type="NCBI Taxonomy" id="1225564"/>
    <lineage>
        <taxon>Bacteria</taxon>
        <taxon>Pseudomonadati</taxon>
        <taxon>Pseudomonadota</taxon>
        <taxon>Alphaproteobacteria</taxon>
        <taxon>Hyphomicrobiales</taxon>
        <taxon>Methylobacteriaceae</taxon>
        <taxon>Microvirga</taxon>
    </lineage>
</organism>
<comment type="caution">
    <text evidence="15">The sequence shown here is derived from an EMBL/GenBank/DDBJ whole genome shotgun (WGS) entry which is preliminary data.</text>
</comment>
<keyword evidence="15" id="KW-0413">Isomerase</keyword>
<feature type="binding site" evidence="13">
    <location>
        <position position="409"/>
    </location>
    <ligand>
        <name>[4Fe-4S] cluster</name>
        <dbReference type="ChEBI" id="CHEBI:49883"/>
    </ligand>
</feature>
<evidence type="ECO:0000256" key="5">
    <source>
        <dbReference type="ARBA" id="ARBA00022430"/>
    </source>
</evidence>
<evidence type="ECO:0000256" key="6">
    <source>
        <dbReference type="ARBA" id="ARBA00022485"/>
    </source>
</evidence>
<evidence type="ECO:0000256" key="10">
    <source>
        <dbReference type="ARBA" id="ARBA00023014"/>
    </source>
</evidence>
<comment type="function">
    <text evidence="2 13">Catalyzes the isomerization between 2-isopropylmalate and 3-isopropylmalate, via the formation of 2-isopropylmaleate.</text>
</comment>
<keyword evidence="7 13" id="KW-0028">Amino-acid biosynthesis</keyword>
<dbReference type="Gene3D" id="3.30.499.10">
    <property type="entry name" value="Aconitase, domain 3"/>
    <property type="match status" value="2"/>
</dbReference>
<dbReference type="FunFam" id="3.30.499.10:FF:000006">
    <property type="entry name" value="3-isopropylmalate dehydratase large subunit"/>
    <property type="match status" value="1"/>
</dbReference>
<dbReference type="SUPFAM" id="SSF53732">
    <property type="entry name" value="Aconitase iron-sulfur domain"/>
    <property type="match status" value="1"/>
</dbReference>
<keyword evidence="6 13" id="KW-0004">4Fe-4S</keyword>
<dbReference type="HAMAP" id="MF_01026">
    <property type="entry name" value="LeuC_type1"/>
    <property type="match status" value="1"/>
</dbReference>
<dbReference type="GO" id="GO:0051539">
    <property type="term" value="F:4 iron, 4 sulfur cluster binding"/>
    <property type="evidence" value="ECO:0007669"/>
    <property type="project" value="UniProtKB-KW"/>
</dbReference>
<protein>
    <recommendedName>
        <fullName evidence="13">3-isopropylmalate dehydratase large subunit</fullName>
        <ecNumber evidence="13">4.2.1.33</ecNumber>
    </recommendedName>
    <alternativeName>
        <fullName evidence="13">Alpha-IPM isomerase</fullName>
        <shortName evidence="13">IPMI</shortName>
    </alternativeName>
    <alternativeName>
        <fullName evidence="13">Isopropylmalate isomerase</fullName>
    </alternativeName>
</protein>
<dbReference type="GO" id="GO:0009098">
    <property type="term" value="P:L-leucine biosynthetic process"/>
    <property type="evidence" value="ECO:0007669"/>
    <property type="project" value="UniProtKB-UniRule"/>
</dbReference>
<dbReference type="PANTHER" id="PTHR43822">
    <property type="entry name" value="HOMOACONITASE, MITOCHONDRIAL-RELATED"/>
    <property type="match status" value="1"/>
</dbReference>
<dbReference type="NCBIfam" id="NF009116">
    <property type="entry name" value="PRK12466.1"/>
    <property type="match status" value="1"/>
</dbReference>
<dbReference type="GO" id="GO:0003861">
    <property type="term" value="F:3-isopropylmalate dehydratase activity"/>
    <property type="evidence" value="ECO:0007669"/>
    <property type="project" value="UniProtKB-UniRule"/>
</dbReference>
<dbReference type="InterPro" id="IPR015931">
    <property type="entry name" value="Acnase/IPM_dHydase_lsu_aba_1/3"/>
</dbReference>
<dbReference type="InterPro" id="IPR018136">
    <property type="entry name" value="Aconitase_4Fe-4S_BS"/>
</dbReference>
<dbReference type="RefSeq" id="WP_047190217.1">
    <property type="nucleotide sequence ID" value="NZ_LCYG01000042.1"/>
</dbReference>
<evidence type="ECO:0000256" key="3">
    <source>
        <dbReference type="ARBA" id="ARBA00004729"/>
    </source>
</evidence>
<dbReference type="NCBIfam" id="TIGR00170">
    <property type="entry name" value="leuC"/>
    <property type="match status" value="1"/>
</dbReference>
<evidence type="ECO:0000313" key="15">
    <source>
        <dbReference type="EMBL" id="KLK92129.1"/>
    </source>
</evidence>
<dbReference type="PROSITE" id="PS01244">
    <property type="entry name" value="ACONITASE_2"/>
    <property type="match status" value="1"/>
</dbReference>
<proteinExistence type="inferred from homology"/>
<dbReference type="EC" id="4.2.1.33" evidence="13"/>